<dbReference type="InterPro" id="IPR005939">
    <property type="entry name" value="BLH_phosphatase-like"/>
</dbReference>
<dbReference type="RefSeq" id="WP_112139427.1">
    <property type="nucleotide sequence ID" value="NZ_CP016181.1"/>
</dbReference>
<sequence>MSHPIQLDEFYFVAPQLLKEEVATLKSKGFERIINNRPEAESDDQPLGESIRNATEALGMEYINNPIDLAKLSQEQVDLQGSALAENKKTLAFCRTGTRSSVLWVLLESGKGGDYNDLISQVAGKGFDLSRCIVAMKPLLKN</sequence>
<gene>
    <name evidence="2" type="ORF">A8139_15120</name>
</gene>
<accession>A0A2Z4PUL6</accession>
<dbReference type="OrthoDB" id="9802771at2"/>
<evidence type="ECO:0000259" key="1">
    <source>
        <dbReference type="Pfam" id="PF04273"/>
    </source>
</evidence>
<protein>
    <submittedName>
        <fullName evidence="2">TIGR01244 family protein</fullName>
    </submittedName>
</protein>
<dbReference type="EMBL" id="CP016181">
    <property type="protein sequence ID" value="AWY01147.1"/>
    <property type="molecule type" value="Genomic_DNA"/>
</dbReference>
<name>A0A2Z4PUL6_9GAMM</name>
<feature type="domain" description="Beta-lactamase hydrolase-like protein phosphatase-like" evidence="1">
    <location>
        <begin position="11"/>
        <end position="107"/>
    </location>
</feature>
<organism evidence="2 3">
    <name type="scientific">Marinomonas primoryensis</name>
    <dbReference type="NCBI Taxonomy" id="178399"/>
    <lineage>
        <taxon>Bacteria</taxon>
        <taxon>Pseudomonadati</taxon>
        <taxon>Pseudomonadota</taxon>
        <taxon>Gammaproteobacteria</taxon>
        <taxon>Oceanospirillales</taxon>
        <taxon>Oceanospirillaceae</taxon>
        <taxon>Marinomonas</taxon>
    </lineage>
</organism>
<dbReference type="Proteomes" id="UP000249898">
    <property type="component" value="Chromosome"/>
</dbReference>
<dbReference type="GO" id="GO:0016787">
    <property type="term" value="F:hydrolase activity"/>
    <property type="evidence" value="ECO:0007669"/>
    <property type="project" value="InterPro"/>
</dbReference>
<evidence type="ECO:0000313" key="2">
    <source>
        <dbReference type="EMBL" id="AWY01147.1"/>
    </source>
</evidence>
<dbReference type="Pfam" id="PF04273">
    <property type="entry name" value="BLH_phosphatase"/>
    <property type="match status" value="1"/>
</dbReference>
<dbReference type="Gene3D" id="3.90.190.10">
    <property type="entry name" value="Protein tyrosine phosphatase superfamily"/>
    <property type="match status" value="1"/>
</dbReference>
<evidence type="ECO:0000313" key="3">
    <source>
        <dbReference type="Proteomes" id="UP000249898"/>
    </source>
</evidence>
<proteinExistence type="predicted"/>
<dbReference type="AlphaFoldDB" id="A0A2Z4PUL6"/>
<dbReference type="NCBIfam" id="TIGR01244">
    <property type="entry name" value="TIGR01244 family sulfur transferase"/>
    <property type="match status" value="1"/>
</dbReference>
<dbReference type="InterPro" id="IPR029021">
    <property type="entry name" value="Prot-tyrosine_phosphatase-like"/>
</dbReference>
<reference evidence="2 3" key="1">
    <citation type="submission" date="2016-06" db="EMBL/GenBank/DDBJ databases">
        <title>The sequenced genome of the ice-adhering bacterium Marinomonas primoryensis, from Antarctica.</title>
        <authorList>
            <person name="Graham L."/>
            <person name="Vance T.D.R."/>
            <person name="Davies P.L."/>
        </authorList>
    </citation>
    <scope>NUCLEOTIDE SEQUENCE [LARGE SCALE GENOMIC DNA]</scope>
    <source>
        <strain evidence="2 3">AceL</strain>
    </source>
</reference>